<evidence type="ECO:0000313" key="3">
    <source>
        <dbReference type="Proteomes" id="UP001153269"/>
    </source>
</evidence>
<name>A0A9N7Y8C7_PLEPL</name>
<dbReference type="EMBL" id="CADEAL010000212">
    <property type="protein sequence ID" value="CAB1416492.1"/>
    <property type="molecule type" value="Genomic_DNA"/>
</dbReference>
<evidence type="ECO:0000313" key="2">
    <source>
        <dbReference type="EMBL" id="CAB1416492.1"/>
    </source>
</evidence>
<evidence type="ECO:0000256" key="1">
    <source>
        <dbReference type="SAM" id="MobiDB-lite"/>
    </source>
</evidence>
<feature type="compositionally biased region" description="Basic and acidic residues" evidence="1">
    <location>
        <begin position="93"/>
        <end position="114"/>
    </location>
</feature>
<dbReference type="AlphaFoldDB" id="A0A9N7Y8C7"/>
<sequence length="174" mass="19204">MHLENKHAQNMSISQWSSEALTVSATLSSTPLRIKPLSFVLTPGSKFSPYLEAISRTSPTSFTILARAFFSLCGHEGDRRSQQALRTLAGRSPTEEPHGRRKKEETVRRGREGETDTATLLDVSFLSACPNKGARTRPPLHCTTAQLQSASPSLLFILPLLTDTRETDADPRKK</sequence>
<reference evidence="2" key="1">
    <citation type="submission" date="2020-03" db="EMBL/GenBank/DDBJ databases">
        <authorList>
            <person name="Weist P."/>
        </authorList>
    </citation>
    <scope>NUCLEOTIDE SEQUENCE</scope>
</reference>
<keyword evidence="3" id="KW-1185">Reference proteome</keyword>
<dbReference type="Proteomes" id="UP001153269">
    <property type="component" value="Unassembled WGS sequence"/>
</dbReference>
<organism evidence="2 3">
    <name type="scientific">Pleuronectes platessa</name>
    <name type="common">European plaice</name>
    <dbReference type="NCBI Taxonomy" id="8262"/>
    <lineage>
        <taxon>Eukaryota</taxon>
        <taxon>Metazoa</taxon>
        <taxon>Chordata</taxon>
        <taxon>Craniata</taxon>
        <taxon>Vertebrata</taxon>
        <taxon>Euteleostomi</taxon>
        <taxon>Actinopterygii</taxon>
        <taxon>Neopterygii</taxon>
        <taxon>Teleostei</taxon>
        <taxon>Neoteleostei</taxon>
        <taxon>Acanthomorphata</taxon>
        <taxon>Carangaria</taxon>
        <taxon>Pleuronectiformes</taxon>
        <taxon>Pleuronectoidei</taxon>
        <taxon>Pleuronectidae</taxon>
        <taxon>Pleuronectes</taxon>
    </lineage>
</organism>
<accession>A0A9N7Y8C7</accession>
<gene>
    <name evidence="2" type="ORF">PLEPLA_LOCUS4283</name>
</gene>
<comment type="caution">
    <text evidence="2">The sequence shown here is derived from an EMBL/GenBank/DDBJ whole genome shotgun (WGS) entry which is preliminary data.</text>
</comment>
<protein>
    <submittedName>
        <fullName evidence="2">Uncharacterized protein</fullName>
    </submittedName>
</protein>
<feature type="region of interest" description="Disordered" evidence="1">
    <location>
        <begin position="86"/>
        <end position="114"/>
    </location>
</feature>
<proteinExistence type="predicted"/>